<dbReference type="AlphaFoldDB" id="Q2RN39"/>
<dbReference type="RefSeq" id="WP_011391409.1">
    <property type="nucleotide sequence ID" value="NC_007643.1"/>
</dbReference>
<dbReference type="eggNOG" id="ENOG5032SD6">
    <property type="taxonomic scope" value="Bacteria"/>
</dbReference>
<organism evidence="1 2">
    <name type="scientific">Rhodospirillum rubrum (strain ATCC 11170 / ATH 1.1.1 / DSM 467 / LMG 4362 / NCIMB 8255 / S1)</name>
    <dbReference type="NCBI Taxonomy" id="269796"/>
    <lineage>
        <taxon>Bacteria</taxon>
        <taxon>Pseudomonadati</taxon>
        <taxon>Pseudomonadota</taxon>
        <taxon>Alphaproteobacteria</taxon>
        <taxon>Rhodospirillales</taxon>
        <taxon>Rhodospirillaceae</taxon>
        <taxon>Rhodospirillum</taxon>
    </lineage>
</organism>
<dbReference type="HOGENOM" id="CLU_2140712_0_0_5"/>
<keyword evidence="2" id="KW-1185">Reference proteome</keyword>
<dbReference type="EnsemblBacteria" id="ABC24456">
    <property type="protein sequence ID" value="ABC24456"/>
    <property type="gene ID" value="Rru_A3662"/>
</dbReference>
<dbReference type="EMBL" id="CP000230">
    <property type="protein sequence ID" value="ABC24456.1"/>
    <property type="molecule type" value="Genomic_DNA"/>
</dbReference>
<dbReference type="PATRIC" id="fig|269796.9.peg.3784"/>
<gene>
    <name evidence="1" type="ordered locus">Rru_A3662</name>
</gene>
<name>Q2RN39_RHORT</name>
<dbReference type="STRING" id="269796.Rru_A3662"/>
<evidence type="ECO:0000313" key="2">
    <source>
        <dbReference type="Proteomes" id="UP000001929"/>
    </source>
</evidence>
<reference evidence="1 2" key="1">
    <citation type="journal article" date="2011" name="Stand. Genomic Sci.">
        <title>Complete genome sequence of Rhodospirillum rubrum type strain (S1).</title>
        <authorList>
            <person name="Munk A.C."/>
            <person name="Copeland A."/>
            <person name="Lucas S."/>
            <person name="Lapidus A."/>
            <person name="Del Rio T.G."/>
            <person name="Barry K."/>
            <person name="Detter J.C."/>
            <person name="Hammon N."/>
            <person name="Israni S."/>
            <person name="Pitluck S."/>
            <person name="Brettin T."/>
            <person name="Bruce D."/>
            <person name="Han C."/>
            <person name="Tapia R."/>
            <person name="Gilna P."/>
            <person name="Schmutz J."/>
            <person name="Larimer F."/>
            <person name="Land M."/>
            <person name="Kyrpides N.C."/>
            <person name="Mavromatis K."/>
            <person name="Richardson P."/>
            <person name="Rohde M."/>
            <person name="Goker M."/>
            <person name="Klenk H.P."/>
            <person name="Zhang Y."/>
            <person name="Roberts G.P."/>
            <person name="Reslewic S."/>
            <person name="Schwartz D.C."/>
        </authorList>
    </citation>
    <scope>NUCLEOTIDE SEQUENCE [LARGE SCALE GENOMIC DNA]</scope>
    <source>
        <strain evidence="2">ATCC 11170 / ATH 1.1.1 / DSM 467 / LMG 4362 / NCIMB 8255 / S1</strain>
    </source>
</reference>
<sequence length="119" mass="12630">MQMKRNPQKLNPLQLKTLALFQALAEDSGRATPDGETGEVTIGSLPHAHGDHMHVGSYMMSTADATGMTNPAVWAALERKGLIKGAYPAALTLTPSGLTYETGVRDKVLHNAAHGAESH</sequence>
<proteinExistence type="predicted"/>
<dbReference type="Proteomes" id="UP000001929">
    <property type="component" value="Chromosome"/>
</dbReference>
<accession>Q2RN39</accession>
<evidence type="ECO:0000313" key="1">
    <source>
        <dbReference type="EMBL" id="ABC24456.1"/>
    </source>
</evidence>
<protein>
    <submittedName>
        <fullName evidence="1">Uncharacterized protein</fullName>
    </submittedName>
</protein>
<dbReference type="KEGG" id="rru:Rru_A3662"/>